<evidence type="ECO:0000313" key="3">
    <source>
        <dbReference type="Proteomes" id="UP000199675"/>
    </source>
</evidence>
<evidence type="ECO:0000313" key="2">
    <source>
        <dbReference type="EMBL" id="SDX31513.1"/>
    </source>
</evidence>
<proteinExistence type="predicted"/>
<name>A0A1H3APG4_9GAMM</name>
<gene>
    <name evidence="2" type="ORF">SAMN04487960_10848</name>
</gene>
<dbReference type="Proteomes" id="UP000199675">
    <property type="component" value="Unassembled WGS sequence"/>
</dbReference>
<keyword evidence="3" id="KW-1185">Reference proteome</keyword>
<dbReference type="PROSITE" id="PS51257">
    <property type="entry name" value="PROKAR_LIPOPROTEIN"/>
    <property type="match status" value="1"/>
</dbReference>
<accession>A0A1H3APG4</accession>
<reference evidence="2 3" key="1">
    <citation type="submission" date="2016-10" db="EMBL/GenBank/DDBJ databases">
        <authorList>
            <person name="de Groot N.N."/>
        </authorList>
    </citation>
    <scope>NUCLEOTIDE SEQUENCE [LARGE SCALE GENOMIC DNA]</scope>
    <source>
        <strain evidence="2 3">CGMCC 1.7059</strain>
    </source>
</reference>
<protein>
    <recommendedName>
        <fullName evidence="1">DUF4266 domain-containing protein</fullName>
    </recommendedName>
</protein>
<dbReference type="STRING" id="488533.SAMN04487960_10848"/>
<dbReference type="AlphaFoldDB" id="A0A1H3APG4"/>
<dbReference type="RefSeq" id="WP_091815072.1">
    <property type="nucleotide sequence ID" value="NZ_FNNE01000008.1"/>
</dbReference>
<feature type="domain" description="DUF4266" evidence="1">
    <location>
        <begin position="35"/>
        <end position="84"/>
    </location>
</feature>
<sequence length="84" mass="8543">MSNSPRSSARRSRLAGTALVIASILAAAGCSNLGVKPWERDLLADPDMQLTVSAVDAGLDDHIYFSKEASSGGRGFGGGGCGCN</sequence>
<dbReference type="Pfam" id="PF14086">
    <property type="entry name" value="DUF4266"/>
    <property type="match status" value="1"/>
</dbReference>
<evidence type="ECO:0000259" key="1">
    <source>
        <dbReference type="Pfam" id="PF14086"/>
    </source>
</evidence>
<dbReference type="OrthoDB" id="5574393at2"/>
<dbReference type="InterPro" id="IPR025362">
    <property type="entry name" value="DUF4266"/>
</dbReference>
<dbReference type="EMBL" id="FNNE01000008">
    <property type="protein sequence ID" value="SDX31513.1"/>
    <property type="molecule type" value="Genomic_DNA"/>
</dbReference>
<organism evidence="2 3">
    <name type="scientific">Marinobacter mobilis</name>
    <dbReference type="NCBI Taxonomy" id="488533"/>
    <lineage>
        <taxon>Bacteria</taxon>
        <taxon>Pseudomonadati</taxon>
        <taxon>Pseudomonadota</taxon>
        <taxon>Gammaproteobacteria</taxon>
        <taxon>Pseudomonadales</taxon>
        <taxon>Marinobacteraceae</taxon>
        <taxon>Marinobacter</taxon>
    </lineage>
</organism>